<proteinExistence type="predicted"/>
<name>A3XPI9_LEEBM</name>
<protein>
    <submittedName>
        <fullName evidence="1">Uncharacterized protein</fullName>
    </submittedName>
</protein>
<dbReference type="RefSeq" id="WP_009780037.1">
    <property type="nucleotide sequence ID" value="NZ_CH672395.1"/>
</dbReference>
<comment type="caution">
    <text evidence="1">The sequence shown here is derived from an EMBL/GenBank/DDBJ whole genome shotgun (WGS) entry which is preliminary data.</text>
</comment>
<organism evidence="1 2">
    <name type="scientific">Leeuwenhoekiella blandensis (strain CECT 7118 / CCUG 51940 / KCTC 22103 / MED217)</name>
    <name type="common">Flavobacterium sp. (strain MED217)</name>
    <dbReference type="NCBI Taxonomy" id="398720"/>
    <lineage>
        <taxon>Bacteria</taxon>
        <taxon>Pseudomonadati</taxon>
        <taxon>Bacteroidota</taxon>
        <taxon>Flavobacteriia</taxon>
        <taxon>Flavobacteriales</taxon>
        <taxon>Flavobacteriaceae</taxon>
        <taxon>Leeuwenhoekiella</taxon>
    </lineage>
</organism>
<gene>
    <name evidence="1" type="ORF">MED217_08305</name>
</gene>
<dbReference type="EMBL" id="AANC01000007">
    <property type="protein sequence ID" value="EAQ48534.1"/>
    <property type="molecule type" value="Genomic_DNA"/>
</dbReference>
<dbReference type="eggNOG" id="ENOG502ZABG">
    <property type="taxonomic scope" value="Bacteria"/>
</dbReference>
<evidence type="ECO:0000313" key="2">
    <source>
        <dbReference type="Proteomes" id="UP000001601"/>
    </source>
</evidence>
<sequence length="153" mass="17704">MTIDEIHNNKKISVRTYNVCKSNDLNTISEIKDYYLKNRSFEKLQNCGRKSNMELIGICVRYLSESPEQENLNKDNSEAKNDSFKEIIADLTRVQRNVINSYIIVNTEGLKVRSKNAIKSFLGGDLKIKNFANRILILRSFEIDKIKNVGERL</sequence>
<dbReference type="AlphaFoldDB" id="A3XPI9"/>
<dbReference type="OrthoDB" id="1386348at2"/>
<accession>A3XPI9</accession>
<dbReference type="Gene3D" id="1.10.150.20">
    <property type="entry name" value="5' to 3' exonuclease, C-terminal subdomain"/>
    <property type="match status" value="1"/>
</dbReference>
<reference evidence="1 2" key="1">
    <citation type="journal article" date="2007" name="Nature">
        <title>Light stimulates growth of proteorhodopsin-containing marine Flavobacteria.</title>
        <authorList>
            <person name="Gomez-Consarnau L."/>
            <person name="Gonzalez J.M."/>
            <person name="Coll-Llado M."/>
            <person name="Gourdon P."/>
            <person name="Pascher T."/>
            <person name="Neutze R."/>
            <person name="Pedros-Alio C."/>
            <person name="Pinhassi J."/>
        </authorList>
    </citation>
    <scope>NUCLEOTIDE SEQUENCE [LARGE SCALE GENOMIC DNA]</scope>
    <source>
        <strain evidence="1 2">MED217</strain>
    </source>
</reference>
<dbReference type="HOGENOM" id="CLU_1710972_0_0_10"/>
<dbReference type="Proteomes" id="UP000001601">
    <property type="component" value="Unassembled WGS sequence"/>
</dbReference>
<evidence type="ECO:0000313" key="1">
    <source>
        <dbReference type="EMBL" id="EAQ48534.1"/>
    </source>
</evidence>
<keyword evidence="2" id="KW-1185">Reference proteome</keyword>